<reference evidence="2" key="1">
    <citation type="journal article" date="2020" name="mSystems">
        <title>Genome- and Community-Level Interaction Insights into Carbon Utilization and Element Cycling Functions of Hydrothermarchaeota in Hydrothermal Sediment.</title>
        <authorList>
            <person name="Zhou Z."/>
            <person name="Liu Y."/>
            <person name="Xu W."/>
            <person name="Pan J."/>
            <person name="Luo Z.H."/>
            <person name="Li M."/>
        </authorList>
    </citation>
    <scope>NUCLEOTIDE SEQUENCE [LARGE SCALE GENOMIC DNA]</scope>
    <source>
        <strain evidence="2">HyVt-570</strain>
    </source>
</reference>
<feature type="chain" id="PRO_5027930817" description="DUF4352 domain-containing protein" evidence="1">
    <location>
        <begin position="25"/>
        <end position="194"/>
    </location>
</feature>
<dbReference type="Proteomes" id="UP000885759">
    <property type="component" value="Unassembled WGS sequence"/>
</dbReference>
<evidence type="ECO:0000313" key="2">
    <source>
        <dbReference type="EMBL" id="HGY09884.1"/>
    </source>
</evidence>
<name>A0A7C4VCX3_9DEIN</name>
<accession>A0A7C4VCX3</accession>
<comment type="caution">
    <text evidence="2">The sequence shown here is derived from an EMBL/GenBank/DDBJ whole genome shotgun (WGS) entry which is preliminary data.</text>
</comment>
<protein>
    <recommendedName>
        <fullName evidence="3">DUF4352 domain-containing protein</fullName>
    </recommendedName>
</protein>
<gene>
    <name evidence="2" type="ORF">ENK37_07520</name>
</gene>
<dbReference type="EMBL" id="DRPZ01000196">
    <property type="protein sequence ID" value="HGY09884.1"/>
    <property type="molecule type" value="Genomic_DNA"/>
</dbReference>
<evidence type="ECO:0008006" key="3">
    <source>
        <dbReference type="Google" id="ProtNLM"/>
    </source>
</evidence>
<evidence type="ECO:0000256" key="1">
    <source>
        <dbReference type="SAM" id="SignalP"/>
    </source>
</evidence>
<sequence>MKRITALLTLAVLLAACSARTVLVADVDVLSFVDSSEVEGDLAVPGSIDVYVPDADDNLITPDGGQLVTQAPLLDRMSGFAARIAVEVRNDGATDLSVSGAFHLAAASDSANIYDGTDDLKLAEVELTLPAGATQTLELNVELDEDDPALDLLSADGFRVGMAIHASGNGQAHYRIAAFSLVLKARAFDLLPGN</sequence>
<dbReference type="PROSITE" id="PS51257">
    <property type="entry name" value="PROKAR_LIPOPROTEIN"/>
    <property type="match status" value="1"/>
</dbReference>
<proteinExistence type="predicted"/>
<organism evidence="2">
    <name type="scientific">Oceanithermus profundus</name>
    <dbReference type="NCBI Taxonomy" id="187137"/>
    <lineage>
        <taxon>Bacteria</taxon>
        <taxon>Thermotogati</taxon>
        <taxon>Deinococcota</taxon>
        <taxon>Deinococci</taxon>
        <taxon>Thermales</taxon>
        <taxon>Thermaceae</taxon>
        <taxon>Oceanithermus</taxon>
    </lineage>
</organism>
<dbReference type="AlphaFoldDB" id="A0A7C4VCX3"/>
<keyword evidence="1" id="KW-0732">Signal</keyword>
<feature type="signal peptide" evidence="1">
    <location>
        <begin position="1"/>
        <end position="24"/>
    </location>
</feature>